<proteinExistence type="predicted"/>
<protein>
    <submittedName>
        <fullName evidence="1">Uncharacterized protein</fullName>
    </submittedName>
</protein>
<keyword evidence="2" id="KW-1185">Reference proteome</keyword>
<comment type="caution">
    <text evidence="1">The sequence shown here is derived from an EMBL/GenBank/DDBJ whole genome shotgun (WGS) entry which is preliminary data.</text>
</comment>
<dbReference type="Proteomes" id="UP000829196">
    <property type="component" value="Unassembled WGS sequence"/>
</dbReference>
<reference evidence="1" key="1">
    <citation type="journal article" date="2022" name="Front. Genet.">
        <title>Chromosome-Scale Assembly of the Dendrobium nobile Genome Provides Insights Into the Molecular Mechanism of the Biosynthesis of the Medicinal Active Ingredient of Dendrobium.</title>
        <authorList>
            <person name="Xu Q."/>
            <person name="Niu S.-C."/>
            <person name="Li K.-L."/>
            <person name="Zheng P.-J."/>
            <person name="Zhang X.-J."/>
            <person name="Jia Y."/>
            <person name="Liu Y."/>
            <person name="Niu Y.-X."/>
            <person name="Yu L.-H."/>
            <person name="Chen D.-F."/>
            <person name="Zhang G.-Q."/>
        </authorList>
    </citation>
    <scope>NUCLEOTIDE SEQUENCE</scope>
    <source>
        <tissue evidence="1">Leaf</tissue>
    </source>
</reference>
<evidence type="ECO:0000313" key="2">
    <source>
        <dbReference type="Proteomes" id="UP000829196"/>
    </source>
</evidence>
<evidence type="ECO:0000313" key="1">
    <source>
        <dbReference type="EMBL" id="KAI0488875.1"/>
    </source>
</evidence>
<name>A0A8T3A2B8_DENNO</name>
<dbReference type="Pfam" id="PF14009">
    <property type="entry name" value="PADRE"/>
    <property type="match status" value="1"/>
</dbReference>
<sequence length="193" mass="20991">MGCSFSTVLTAVNDKNSFIPSKAMVVATDGSLLEYTSGIRTSEVIMAVGKTYMLCNSDKLYFDAYPPAMAPDEELVSGQIYFLLPVAELNQLLSAANVAALAIRASTAMKQAAKMQGRRGIRVSPVTEILEVELGISGRRNFELKLAEKTTETKKKYKRVVGVRSKRSKALSTIEEVDEDCVCCCSLALPCEC</sequence>
<gene>
    <name evidence="1" type="ORF">KFK09_028714</name>
</gene>
<dbReference type="PANTHER" id="PTHR33052">
    <property type="entry name" value="DUF4228 DOMAIN PROTEIN-RELATED"/>
    <property type="match status" value="1"/>
</dbReference>
<dbReference type="OrthoDB" id="1919386at2759"/>
<organism evidence="1 2">
    <name type="scientific">Dendrobium nobile</name>
    <name type="common">Orchid</name>
    <dbReference type="NCBI Taxonomy" id="94219"/>
    <lineage>
        <taxon>Eukaryota</taxon>
        <taxon>Viridiplantae</taxon>
        <taxon>Streptophyta</taxon>
        <taxon>Embryophyta</taxon>
        <taxon>Tracheophyta</taxon>
        <taxon>Spermatophyta</taxon>
        <taxon>Magnoliopsida</taxon>
        <taxon>Liliopsida</taxon>
        <taxon>Asparagales</taxon>
        <taxon>Orchidaceae</taxon>
        <taxon>Epidendroideae</taxon>
        <taxon>Malaxideae</taxon>
        <taxon>Dendrobiinae</taxon>
        <taxon>Dendrobium</taxon>
    </lineage>
</organism>
<dbReference type="InterPro" id="IPR025322">
    <property type="entry name" value="PADRE_dom"/>
</dbReference>
<dbReference type="AlphaFoldDB" id="A0A8T3A2B8"/>
<accession>A0A8T3A2B8</accession>
<dbReference type="EMBL" id="JAGYWB010000019">
    <property type="protein sequence ID" value="KAI0488875.1"/>
    <property type="molecule type" value="Genomic_DNA"/>
</dbReference>